<feature type="chain" id="PRO_5041395794" evidence="1">
    <location>
        <begin position="17"/>
        <end position="102"/>
    </location>
</feature>
<keyword evidence="1" id="KW-0732">Signal</keyword>
<accession>A0AA39JL80</accession>
<feature type="signal peptide" evidence="1">
    <location>
        <begin position="1"/>
        <end position="16"/>
    </location>
</feature>
<organism evidence="2 3">
    <name type="scientific">Armillaria borealis</name>
    <dbReference type="NCBI Taxonomy" id="47425"/>
    <lineage>
        <taxon>Eukaryota</taxon>
        <taxon>Fungi</taxon>
        <taxon>Dikarya</taxon>
        <taxon>Basidiomycota</taxon>
        <taxon>Agaricomycotina</taxon>
        <taxon>Agaricomycetes</taxon>
        <taxon>Agaricomycetidae</taxon>
        <taxon>Agaricales</taxon>
        <taxon>Marasmiineae</taxon>
        <taxon>Physalacriaceae</taxon>
        <taxon>Armillaria</taxon>
    </lineage>
</organism>
<reference evidence="2" key="1">
    <citation type="submission" date="2023-06" db="EMBL/GenBank/DDBJ databases">
        <authorList>
            <consortium name="Lawrence Berkeley National Laboratory"/>
            <person name="Ahrendt S."/>
            <person name="Sahu N."/>
            <person name="Indic B."/>
            <person name="Wong-Bajracharya J."/>
            <person name="Merenyi Z."/>
            <person name="Ke H.-M."/>
            <person name="Monk M."/>
            <person name="Kocsube S."/>
            <person name="Drula E."/>
            <person name="Lipzen A."/>
            <person name="Balint B."/>
            <person name="Henrissat B."/>
            <person name="Andreopoulos B."/>
            <person name="Martin F.M."/>
            <person name="Harder C.B."/>
            <person name="Rigling D."/>
            <person name="Ford K.L."/>
            <person name="Foster G.D."/>
            <person name="Pangilinan J."/>
            <person name="Papanicolaou A."/>
            <person name="Barry K."/>
            <person name="LaButti K."/>
            <person name="Viragh M."/>
            <person name="Koriabine M."/>
            <person name="Yan M."/>
            <person name="Riley R."/>
            <person name="Champramary S."/>
            <person name="Plett K.L."/>
            <person name="Tsai I.J."/>
            <person name="Slot J."/>
            <person name="Sipos G."/>
            <person name="Plett J."/>
            <person name="Nagy L.G."/>
            <person name="Grigoriev I.V."/>
        </authorList>
    </citation>
    <scope>NUCLEOTIDE SEQUENCE</scope>
    <source>
        <strain evidence="2">FPL87.14</strain>
    </source>
</reference>
<comment type="caution">
    <text evidence="2">The sequence shown here is derived from an EMBL/GenBank/DDBJ whole genome shotgun (WGS) entry which is preliminary data.</text>
</comment>
<gene>
    <name evidence="2" type="ORF">EV421DRAFT_1798962</name>
</gene>
<protein>
    <submittedName>
        <fullName evidence="2">Uncharacterized protein</fullName>
    </submittedName>
</protein>
<dbReference type="Proteomes" id="UP001175226">
    <property type="component" value="Unassembled WGS sequence"/>
</dbReference>
<dbReference type="EMBL" id="JAUEPT010000018">
    <property type="protein sequence ID" value="KAK0444683.1"/>
    <property type="molecule type" value="Genomic_DNA"/>
</dbReference>
<evidence type="ECO:0000256" key="1">
    <source>
        <dbReference type="SAM" id="SignalP"/>
    </source>
</evidence>
<sequence length="102" mass="11359">MFSLLLLSLRSQSLSGVTVGTWIIEPFQNPALKTPLRKGMSNHLNSLAPDFFIYGARVWTLSKSDIAAIIELTDAVLNYPSTRPLPPPRLQLYNMSLRKTTG</sequence>
<dbReference type="AlphaFoldDB" id="A0AA39JL80"/>
<evidence type="ECO:0000313" key="2">
    <source>
        <dbReference type="EMBL" id="KAK0444683.1"/>
    </source>
</evidence>
<evidence type="ECO:0000313" key="3">
    <source>
        <dbReference type="Proteomes" id="UP001175226"/>
    </source>
</evidence>
<keyword evidence="3" id="KW-1185">Reference proteome</keyword>
<name>A0AA39JL80_9AGAR</name>
<proteinExistence type="predicted"/>